<name>A0ABW4G7L9_9ACTN</name>
<dbReference type="RefSeq" id="WP_219527245.1">
    <property type="nucleotide sequence ID" value="NZ_JAHKRM010000002.1"/>
</dbReference>
<dbReference type="Pfam" id="PF00582">
    <property type="entry name" value="Usp"/>
    <property type="match status" value="2"/>
</dbReference>
<protein>
    <submittedName>
        <fullName evidence="2">Universal stress protein</fullName>
    </submittedName>
</protein>
<feature type="domain" description="UspA" evidence="1">
    <location>
        <begin position="2"/>
        <end position="136"/>
    </location>
</feature>
<keyword evidence="3" id="KW-1185">Reference proteome</keyword>
<dbReference type="PANTHER" id="PTHR46553:SF3">
    <property type="entry name" value="ADENINE NUCLEOTIDE ALPHA HYDROLASES-LIKE SUPERFAMILY PROTEIN"/>
    <property type="match status" value="1"/>
</dbReference>
<comment type="caution">
    <text evidence="2">The sequence shown here is derived from an EMBL/GenBank/DDBJ whole genome shotgun (WGS) entry which is preliminary data.</text>
</comment>
<feature type="domain" description="UspA" evidence="1">
    <location>
        <begin position="146"/>
        <end position="277"/>
    </location>
</feature>
<dbReference type="PANTHER" id="PTHR46553">
    <property type="entry name" value="ADENINE NUCLEOTIDE ALPHA HYDROLASES-LIKE SUPERFAMILY PROTEIN"/>
    <property type="match status" value="1"/>
</dbReference>
<organism evidence="2 3">
    <name type="scientific">Nonomuraea guangzhouensis</name>
    <dbReference type="NCBI Taxonomy" id="1291555"/>
    <lineage>
        <taxon>Bacteria</taxon>
        <taxon>Bacillati</taxon>
        <taxon>Actinomycetota</taxon>
        <taxon>Actinomycetes</taxon>
        <taxon>Streptosporangiales</taxon>
        <taxon>Streptosporangiaceae</taxon>
        <taxon>Nonomuraea</taxon>
    </lineage>
</organism>
<proteinExistence type="predicted"/>
<evidence type="ECO:0000313" key="2">
    <source>
        <dbReference type="EMBL" id="MFD1538455.1"/>
    </source>
</evidence>
<accession>A0ABW4G7L9</accession>
<gene>
    <name evidence="2" type="ORF">ACFSJ0_15480</name>
</gene>
<sequence length="282" mass="29388">MIIVGVDGSRAGLEAAGWAAMEAALRGVPLTVAHAMPGWVCEAQSGRYAAVAKWMRDGGEMVLAAAEDRARREQPKISITTVLLPGDPRVALIKAAKEAELLVIGSHGLGGVRGLLVGSVAYGVAGHAACDVVVVRQLPAQSRGELVAAVDGSPESRSRVLDFAFAEAGLRGASLRVVHAWRGFEASEPADPSDRAERGGLFVLREVLAGYREAHPDADVIEEAVRGHPVEVLRQAAEGADLLVVGSHGYGAFAGLVMGSVSHAMLHQSPCPLAVVRSGIRH</sequence>
<dbReference type="Proteomes" id="UP001597097">
    <property type="component" value="Unassembled WGS sequence"/>
</dbReference>
<reference evidence="3" key="1">
    <citation type="journal article" date="2019" name="Int. J. Syst. Evol. Microbiol.">
        <title>The Global Catalogue of Microorganisms (GCM) 10K type strain sequencing project: providing services to taxonomists for standard genome sequencing and annotation.</title>
        <authorList>
            <consortium name="The Broad Institute Genomics Platform"/>
            <consortium name="The Broad Institute Genome Sequencing Center for Infectious Disease"/>
            <person name="Wu L."/>
            <person name="Ma J."/>
        </authorList>
    </citation>
    <scope>NUCLEOTIDE SEQUENCE [LARGE SCALE GENOMIC DNA]</scope>
    <source>
        <strain evidence="3">CGMCC 1.15399</strain>
    </source>
</reference>
<evidence type="ECO:0000259" key="1">
    <source>
        <dbReference type="Pfam" id="PF00582"/>
    </source>
</evidence>
<dbReference type="EMBL" id="JBHUCM010000013">
    <property type="protein sequence ID" value="MFD1538455.1"/>
    <property type="molecule type" value="Genomic_DNA"/>
</dbReference>
<evidence type="ECO:0000313" key="3">
    <source>
        <dbReference type="Proteomes" id="UP001597097"/>
    </source>
</evidence>
<dbReference type="InterPro" id="IPR006016">
    <property type="entry name" value="UspA"/>
</dbReference>